<dbReference type="Proteomes" id="UP000594263">
    <property type="component" value="Unplaced"/>
</dbReference>
<dbReference type="AlphaFoldDB" id="A0A7N0V912"/>
<organism evidence="2 3">
    <name type="scientific">Kalanchoe fedtschenkoi</name>
    <name type="common">Lavender scallops</name>
    <name type="synonym">South American air plant</name>
    <dbReference type="NCBI Taxonomy" id="63787"/>
    <lineage>
        <taxon>Eukaryota</taxon>
        <taxon>Viridiplantae</taxon>
        <taxon>Streptophyta</taxon>
        <taxon>Embryophyta</taxon>
        <taxon>Tracheophyta</taxon>
        <taxon>Spermatophyta</taxon>
        <taxon>Magnoliopsida</taxon>
        <taxon>eudicotyledons</taxon>
        <taxon>Gunneridae</taxon>
        <taxon>Pentapetalae</taxon>
        <taxon>Saxifragales</taxon>
        <taxon>Crassulaceae</taxon>
        <taxon>Kalanchoe</taxon>
    </lineage>
</organism>
<dbReference type="PANTHER" id="PTHR46067:SF16">
    <property type="entry name" value="N-ACETYLTRANSFERASE DOMAIN-CONTAINING PROTEIN"/>
    <property type="match status" value="1"/>
</dbReference>
<dbReference type="InterPro" id="IPR016181">
    <property type="entry name" value="Acyl_CoA_acyltransferase"/>
</dbReference>
<proteinExistence type="predicted"/>
<dbReference type="Pfam" id="PF13302">
    <property type="entry name" value="Acetyltransf_3"/>
    <property type="match status" value="1"/>
</dbReference>
<accession>A0A7N0V912</accession>
<dbReference type="Gramene" id="Kaladp0195s0002.1.v1.1">
    <property type="protein sequence ID" value="Kaladp0195s0002.1.v1.1.CDS.1"/>
    <property type="gene ID" value="Kaladp0195s0002.v1.1"/>
</dbReference>
<protein>
    <recommendedName>
        <fullName evidence="1">N-acetyltransferase domain-containing protein</fullName>
    </recommendedName>
</protein>
<sequence length="169" mass="19095">METLTLRPFALSDADDLLSWCDDRVTRNLRWSPLSSKQEALTFIQDVCIPHPWRRSICLSDRSIGFVSIFQESGENQFKAYIGYGVGAEHWNKGVATQAVKTAVAQVFRDIPNLVRLQAHVFVGNTASERVLEKAGFTKEGVFRKYEVIKGEIKDLVVYSFLSPAAHHH</sequence>
<feature type="domain" description="N-acetyltransferase" evidence="1">
    <location>
        <begin position="4"/>
        <end position="157"/>
    </location>
</feature>
<dbReference type="SUPFAM" id="SSF55729">
    <property type="entry name" value="Acyl-CoA N-acyltransferases (Nat)"/>
    <property type="match status" value="1"/>
</dbReference>
<evidence type="ECO:0000259" key="1">
    <source>
        <dbReference type="PROSITE" id="PS51186"/>
    </source>
</evidence>
<dbReference type="EnsemblPlants" id="Kaladp0195s0002.1.v1.1">
    <property type="protein sequence ID" value="Kaladp0195s0002.1.v1.1.CDS.1"/>
    <property type="gene ID" value="Kaladp0195s0002.v1.1"/>
</dbReference>
<reference evidence="2" key="1">
    <citation type="submission" date="2021-01" db="UniProtKB">
        <authorList>
            <consortium name="EnsemblPlants"/>
        </authorList>
    </citation>
    <scope>IDENTIFICATION</scope>
</reference>
<keyword evidence="3" id="KW-1185">Reference proteome</keyword>
<dbReference type="GO" id="GO:0016747">
    <property type="term" value="F:acyltransferase activity, transferring groups other than amino-acyl groups"/>
    <property type="evidence" value="ECO:0007669"/>
    <property type="project" value="InterPro"/>
</dbReference>
<dbReference type="OMA" id="WRRSICV"/>
<name>A0A7N0V912_KALFE</name>
<dbReference type="InterPro" id="IPR000182">
    <property type="entry name" value="GNAT_dom"/>
</dbReference>
<evidence type="ECO:0000313" key="3">
    <source>
        <dbReference type="Proteomes" id="UP000594263"/>
    </source>
</evidence>
<evidence type="ECO:0000313" key="2">
    <source>
        <dbReference type="EnsemblPlants" id="Kaladp0195s0002.1.v1.1.CDS.1"/>
    </source>
</evidence>
<dbReference type="PROSITE" id="PS51186">
    <property type="entry name" value="GNAT"/>
    <property type="match status" value="1"/>
</dbReference>
<dbReference type="PANTHER" id="PTHR46067">
    <property type="entry name" value="ACYL-COA N-ACYLTRANSFERASES (NAT) SUPERFAMILY PROTEIN"/>
    <property type="match status" value="1"/>
</dbReference>
<dbReference type="Gene3D" id="3.40.630.30">
    <property type="match status" value="1"/>
</dbReference>